<dbReference type="InterPro" id="IPR020449">
    <property type="entry name" value="Tscrpt_reg_AraC-type_HTH"/>
</dbReference>
<evidence type="ECO:0000256" key="4">
    <source>
        <dbReference type="SAM" id="Phobius"/>
    </source>
</evidence>
<dbReference type="PROSITE" id="PS00041">
    <property type="entry name" value="HTH_ARAC_FAMILY_1"/>
    <property type="match status" value="1"/>
</dbReference>
<evidence type="ECO:0000313" key="6">
    <source>
        <dbReference type="EMBL" id="PYI55805.1"/>
    </source>
</evidence>
<keyword evidence="4" id="KW-0812">Transmembrane</keyword>
<keyword evidence="3" id="KW-0804">Transcription</keyword>
<keyword evidence="2" id="KW-0238">DNA-binding</keyword>
<evidence type="ECO:0000313" key="7">
    <source>
        <dbReference type="Proteomes" id="UP000247476"/>
    </source>
</evidence>
<evidence type="ECO:0000256" key="2">
    <source>
        <dbReference type="ARBA" id="ARBA00023125"/>
    </source>
</evidence>
<evidence type="ECO:0000259" key="5">
    <source>
        <dbReference type="PROSITE" id="PS01124"/>
    </source>
</evidence>
<feature type="domain" description="HTH araC/xylS-type" evidence="5">
    <location>
        <begin position="668"/>
        <end position="766"/>
    </location>
</feature>
<dbReference type="Proteomes" id="UP000247476">
    <property type="component" value="Unassembled WGS sequence"/>
</dbReference>
<dbReference type="SUPFAM" id="SSF46689">
    <property type="entry name" value="Homeodomain-like"/>
    <property type="match status" value="2"/>
</dbReference>
<dbReference type="InterPro" id="IPR009057">
    <property type="entry name" value="Homeodomain-like_sf"/>
</dbReference>
<organism evidence="6 7">
    <name type="scientific">Paenibacillus flagellatus</name>
    <dbReference type="NCBI Taxonomy" id="2211139"/>
    <lineage>
        <taxon>Bacteria</taxon>
        <taxon>Bacillati</taxon>
        <taxon>Bacillota</taxon>
        <taxon>Bacilli</taxon>
        <taxon>Bacillales</taxon>
        <taxon>Paenibacillaceae</taxon>
        <taxon>Paenibacillus</taxon>
    </lineage>
</organism>
<dbReference type="AlphaFoldDB" id="A0A2V5K8G4"/>
<name>A0A2V5K8G4_9BACL</name>
<dbReference type="Gene3D" id="1.10.10.60">
    <property type="entry name" value="Homeodomain-like"/>
    <property type="match status" value="2"/>
</dbReference>
<evidence type="ECO:0000256" key="3">
    <source>
        <dbReference type="ARBA" id="ARBA00023163"/>
    </source>
</evidence>
<dbReference type="PANTHER" id="PTHR43280">
    <property type="entry name" value="ARAC-FAMILY TRANSCRIPTIONAL REGULATOR"/>
    <property type="match status" value="1"/>
</dbReference>
<dbReference type="Pfam" id="PF12833">
    <property type="entry name" value="HTH_18"/>
    <property type="match status" value="1"/>
</dbReference>
<keyword evidence="7" id="KW-1185">Reference proteome</keyword>
<proteinExistence type="predicted"/>
<evidence type="ECO:0000256" key="1">
    <source>
        <dbReference type="ARBA" id="ARBA00023015"/>
    </source>
</evidence>
<dbReference type="GO" id="GO:0003700">
    <property type="term" value="F:DNA-binding transcription factor activity"/>
    <property type="evidence" value="ECO:0007669"/>
    <property type="project" value="InterPro"/>
</dbReference>
<accession>A0A2V5K8G4</accession>
<reference evidence="6 7" key="1">
    <citation type="submission" date="2018-05" db="EMBL/GenBank/DDBJ databases">
        <title>Paenibacillus flagellatus sp. nov., isolated from selenium mineral soil.</title>
        <authorList>
            <person name="Dai X."/>
        </authorList>
    </citation>
    <scope>NUCLEOTIDE SEQUENCE [LARGE SCALE GENOMIC DNA]</scope>
    <source>
        <strain evidence="6 7">DXL2</strain>
    </source>
</reference>
<dbReference type="EMBL" id="QJVJ01000003">
    <property type="protein sequence ID" value="PYI55805.1"/>
    <property type="molecule type" value="Genomic_DNA"/>
</dbReference>
<dbReference type="GO" id="GO:0043565">
    <property type="term" value="F:sequence-specific DNA binding"/>
    <property type="evidence" value="ECO:0007669"/>
    <property type="project" value="InterPro"/>
</dbReference>
<comment type="caution">
    <text evidence="6">The sequence shown here is derived from an EMBL/GenBank/DDBJ whole genome shotgun (WGS) entry which is preliminary data.</text>
</comment>
<keyword evidence="4" id="KW-0472">Membrane</keyword>
<dbReference type="PRINTS" id="PR00032">
    <property type="entry name" value="HTHARAC"/>
</dbReference>
<dbReference type="SMART" id="SM00342">
    <property type="entry name" value="HTH_ARAC"/>
    <property type="match status" value="1"/>
</dbReference>
<keyword evidence="4" id="KW-1133">Transmembrane helix</keyword>
<dbReference type="PROSITE" id="PS01124">
    <property type="entry name" value="HTH_ARAC_FAMILY_2"/>
    <property type="match status" value="1"/>
</dbReference>
<gene>
    <name evidence="6" type="ORF">DLM86_08800</name>
</gene>
<protein>
    <recommendedName>
        <fullName evidence="5">HTH araC/xylS-type domain-containing protein</fullName>
    </recommendedName>
</protein>
<feature type="transmembrane region" description="Helical" evidence="4">
    <location>
        <begin position="330"/>
        <end position="350"/>
    </location>
</feature>
<sequence length="771" mass="88596">MKSVTTTDFSPFLNRLYRIWATCLNGTIIGKRGHPIRMYLPILSFKDRSISLFWRLLTGFLCIIVLMCALTLYSFAVSKQNVRSEIVKYNTLMLNHTMDGYEKHFDLIKRQMLMYFYSEKVQNLRAAPNYREFPAIQLEIGSWVSNASLFIHNIAFFPKQGNFVLEKGTSSTPESMFNVFYGNEAYGLDFWRNQFDQDYNIRVLPAADFRNLMFQEQLILYEDLIPVVFKKRENSDLLMIVFLDAGKMYEAFHQTASGDFMIRDELGQALFRNASREPPIDPGQLRKDDRSAYISGGTYFFQSVGKESGFTYTQRVPVERIASQSRLNKTLIGATAVSLAAAIIISWVFATGINRPLQTMIGSIRGESDAAGFRSSIREFNIIRRQIQDKNKTERQLAILHGLKAIRSQSDIRPQAIADKPFVLVLFHALSKREEDVERGSFQTWLSYMLVCMEDRLGKSFPGSMTFPVETNRIISLVYTDRRDDIISQLDRLEKVFEQDKAFGTVTIAVSSVFEHSDRIAAAYQEVTDLVGDRIMIDRTQIITERAEEMTAVDFDTDQWREFQVNLREGNDVQLTNLIRRAFARRQGKERTAAAWLEFCRNVIGKIKSESSPLVIAPGRLQDMFHEAETKMQQCVTAEDLEQLLLDWTAQAAEGFRSKKQLRDPITSAVVDYVNQHLSEEIYLDILAEHLNLSSGYLSSYFKEKTGMNIVDYINETRIMKATTLLIDNTLKIHDVSVAVGYRNITSFNRMFKKYMGLTPSEFRRKQGADS</sequence>
<dbReference type="InterPro" id="IPR018062">
    <property type="entry name" value="HTH_AraC-typ_CS"/>
</dbReference>
<keyword evidence="1" id="KW-0805">Transcription regulation</keyword>
<dbReference type="PANTHER" id="PTHR43280:SF28">
    <property type="entry name" value="HTH-TYPE TRANSCRIPTIONAL ACTIVATOR RHAS"/>
    <property type="match status" value="1"/>
</dbReference>
<feature type="transmembrane region" description="Helical" evidence="4">
    <location>
        <begin position="52"/>
        <end position="76"/>
    </location>
</feature>
<dbReference type="InterPro" id="IPR018060">
    <property type="entry name" value="HTH_AraC"/>
</dbReference>